<evidence type="ECO:0000313" key="1">
    <source>
        <dbReference type="EMBL" id="KAJ7727810.1"/>
    </source>
</evidence>
<organism evidence="1 2">
    <name type="scientific">Mycena maculata</name>
    <dbReference type="NCBI Taxonomy" id="230809"/>
    <lineage>
        <taxon>Eukaryota</taxon>
        <taxon>Fungi</taxon>
        <taxon>Dikarya</taxon>
        <taxon>Basidiomycota</taxon>
        <taxon>Agaricomycotina</taxon>
        <taxon>Agaricomycetes</taxon>
        <taxon>Agaricomycetidae</taxon>
        <taxon>Agaricales</taxon>
        <taxon>Marasmiineae</taxon>
        <taxon>Mycenaceae</taxon>
        <taxon>Mycena</taxon>
    </lineage>
</organism>
<feature type="non-terminal residue" evidence="1">
    <location>
        <position position="60"/>
    </location>
</feature>
<accession>A0AAD7HUR6</accession>
<dbReference type="EMBL" id="JARJLG010000209">
    <property type="protein sequence ID" value="KAJ7727810.1"/>
    <property type="molecule type" value="Genomic_DNA"/>
</dbReference>
<name>A0AAD7HUR6_9AGAR</name>
<proteinExistence type="predicted"/>
<dbReference type="Proteomes" id="UP001215280">
    <property type="component" value="Unassembled WGS sequence"/>
</dbReference>
<evidence type="ECO:0000313" key="2">
    <source>
        <dbReference type="Proteomes" id="UP001215280"/>
    </source>
</evidence>
<reference evidence="1" key="1">
    <citation type="submission" date="2023-03" db="EMBL/GenBank/DDBJ databases">
        <title>Massive genome expansion in bonnet fungi (Mycena s.s.) driven by repeated elements and novel gene families across ecological guilds.</title>
        <authorList>
            <consortium name="Lawrence Berkeley National Laboratory"/>
            <person name="Harder C.B."/>
            <person name="Miyauchi S."/>
            <person name="Viragh M."/>
            <person name="Kuo A."/>
            <person name="Thoen E."/>
            <person name="Andreopoulos B."/>
            <person name="Lu D."/>
            <person name="Skrede I."/>
            <person name="Drula E."/>
            <person name="Henrissat B."/>
            <person name="Morin E."/>
            <person name="Kohler A."/>
            <person name="Barry K."/>
            <person name="LaButti K."/>
            <person name="Morin E."/>
            <person name="Salamov A."/>
            <person name="Lipzen A."/>
            <person name="Mereny Z."/>
            <person name="Hegedus B."/>
            <person name="Baldrian P."/>
            <person name="Stursova M."/>
            <person name="Weitz H."/>
            <person name="Taylor A."/>
            <person name="Grigoriev I.V."/>
            <person name="Nagy L.G."/>
            <person name="Martin F."/>
            <person name="Kauserud H."/>
        </authorList>
    </citation>
    <scope>NUCLEOTIDE SEQUENCE</scope>
    <source>
        <strain evidence="1">CBHHK188m</strain>
    </source>
</reference>
<sequence length="60" mass="6675">VEALYSKGGGKNGKHGAVPEHHNISALLHIDVQIFELVFARQFRAIPQATSALQTYQFRL</sequence>
<feature type="non-terminal residue" evidence="1">
    <location>
        <position position="1"/>
    </location>
</feature>
<gene>
    <name evidence="1" type="ORF">DFH07DRAFT_699573</name>
</gene>
<keyword evidence="2" id="KW-1185">Reference proteome</keyword>
<comment type="caution">
    <text evidence="1">The sequence shown here is derived from an EMBL/GenBank/DDBJ whole genome shotgun (WGS) entry which is preliminary data.</text>
</comment>
<dbReference type="AlphaFoldDB" id="A0AAD7HUR6"/>
<protein>
    <submittedName>
        <fullName evidence="1">Uncharacterized protein</fullName>
    </submittedName>
</protein>